<sequence length="198" mass="21857">MKIAVLGAAGWVGRAILKSLEGRHQIRAFDLGPKSWEADGPWDGGKVIHGQISDYETVDRVIEGVDAVIHVAVYFGPYEKNDDLPFLVNLKGLWNTLESARQRGVRRIVHIGSCQVEHPDSTFFTADVRRPDGTLYAVSKRLQEEMCRQFHDAYGTSLVVLRPCSIVDSRLDLGKGGAKLGPGSWSVSMVCRHDLAEA</sequence>
<dbReference type="Gene3D" id="3.40.50.720">
    <property type="entry name" value="NAD(P)-binding Rossmann-like Domain"/>
    <property type="match status" value="1"/>
</dbReference>
<reference evidence="2" key="1">
    <citation type="submission" date="2018-05" db="EMBL/GenBank/DDBJ databases">
        <authorList>
            <person name="Lanie J.A."/>
            <person name="Ng W.-L."/>
            <person name="Kazmierczak K.M."/>
            <person name="Andrzejewski T.M."/>
            <person name="Davidsen T.M."/>
            <person name="Wayne K.J."/>
            <person name="Tettelin H."/>
            <person name="Glass J.I."/>
            <person name="Rusch D."/>
            <person name="Podicherti R."/>
            <person name="Tsui H.-C.T."/>
            <person name="Winkler M.E."/>
        </authorList>
    </citation>
    <scope>NUCLEOTIDE SEQUENCE</scope>
</reference>
<protein>
    <recommendedName>
        <fullName evidence="1">NAD-dependent epimerase/dehydratase domain-containing protein</fullName>
    </recommendedName>
</protein>
<dbReference type="InterPro" id="IPR001509">
    <property type="entry name" value="Epimerase_deHydtase"/>
</dbReference>
<dbReference type="SUPFAM" id="SSF51735">
    <property type="entry name" value="NAD(P)-binding Rossmann-fold domains"/>
    <property type="match status" value="1"/>
</dbReference>
<gene>
    <name evidence="2" type="ORF">METZ01_LOCUS277559</name>
</gene>
<dbReference type="InterPro" id="IPR050177">
    <property type="entry name" value="Lipid_A_modif_metabolic_enz"/>
</dbReference>
<evidence type="ECO:0000313" key="2">
    <source>
        <dbReference type="EMBL" id="SVC24705.1"/>
    </source>
</evidence>
<evidence type="ECO:0000259" key="1">
    <source>
        <dbReference type="Pfam" id="PF01370"/>
    </source>
</evidence>
<dbReference type="EMBL" id="UINC01081138">
    <property type="protein sequence ID" value="SVC24705.1"/>
    <property type="molecule type" value="Genomic_DNA"/>
</dbReference>
<dbReference type="AlphaFoldDB" id="A0A382KMA5"/>
<accession>A0A382KMA5</accession>
<dbReference type="InterPro" id="IPR036291">
    <property type="entry name" value="NAD(P)-bd_dom_sf"/>
</dbReference>
<dbReference type="PANTHER" id="PTHR43245">
    <property type="entry name" value="BIFUNCTIONAL POLYMYXIN RESISTANCE PROTEIN ARNA"/>
    <property type="match status" value="1"/>
</dbReference>
<proteinExistence type="predicted"/>
<dbReference type="Pfam" id="PF01370">
    <property type="entry name" value="Epimerase"/>
    <property type="match status" value="1"/>
</dbReference>
<organism evidence="2">
    <name type="scientific">marine metagenome</name>
    <dbReference type="NCBI Taxonomy" id="408172"/>
    <lineage>
        <taxon>unclassified sequences</taxon>
        <taxon>metagenomes</taxon>
        <taxon>ecological metagenomes</taxon>
    </lineage>
</organism>
<name>A0A382KMA5_9ZZZZ</name>
<feature type="domain" description="NAD-dependent epimerase/dehydratase" evidence="1">
    <location>
        <begin position="3"/>
        <end position="166"/>
    </location>
</feature>
<feature type="non-terminal residue" evidence="2">
    <location>
        <position position="198"/>
    </location>
</feature>